<evidence type="ECO:0000313" key="2">
    <source>
        <dbReference type="Proteomes" id="UP001152562"/>
    </source>
</evidence>
<gene>
    <name evidence="1" type="ORF">PIBRA_LOCUS6680</name>
</gene>
<name>A0A9P0TJN9_PIEBR</name>
<protein>
    <submittedName>
        <fullName evidence="1">Uncharacterized protein</fullName>
    </submittedName>
</protein>
<sequence>MSCERRIKAARFLALRCGALPASPPGLERLLTRPVPPMSYLLQSPRSVPARLLTPRDNYSILMGTRNK</sequence>
<dbReference type="AlphaFoldDB" id="A0A9P0TJN9"/>
<accession>A0A9P0TJN9</accession>
<dbReference type="EMBL" id="CALOZG010000010">
    <property type="protein sequence ID" value="CAH4029995.1"/>
    <property type="molecule type" value="Genomic_DNA"/>
</dbReference>
<proteinExistence type="predicted"/>
<evidence type="ECO:0000313" key="1">
    <source>
        <dbReference type="EMBL" id="CAH4029995.1"/>
    </source>
</evidence>
<reference evidence="1" key="1">
    <citation type="submission" date="2022-05" db="EMBL/GenBank/DDBJ databases">
        <authorList>
            <person name="Okamura Y."/>
        </authorList>
    </citation>
    <scope>NUCLEOTIDE SEQUENCE</scope>
</reference>
<dbReference type="Proteomes" id="UP001152562">
    <property type="component" value="Unassembled WGS sequence"/>
</dbReference>
<keyword evidence="2" id="KW-1185">Reference proteome</keyword>
<comment type="caution">
    <text evidence="1">The sequence shown here is derived from an EMBL/GenBank/DDBJ whole genome shotgun (WGS) entry which is preliminary data.</text>
</comment>
<organism evidence="1 2">
    <name type="scientific">Pieris brassicae</name>
    <name type="common">White butterfly</name>
    <name type="synonym">Large white butterfly</name>
    <dbReference type="NCBI Taxonomy" id="7116"/>
    <lineage>
        <taxon>Eukaryota</taxon>
        <taxon>Metazoa</taxon>
        <taxon>Ecdysozoa</taxon>
        <taxon>Arthropoda</taxon>
        <taxon>Hexapoda</taxon>
        <taxon>Insecta</taxon>
        <taxon>Pterygota</taxon>
        <taxon>Neoptera</taxon>
        <taxon>Endopterygota</taxon>
        <taxon>Lepidoptera</taxon>
        <taxon>Glossata</taxon>
        <taxon>Ditrysia</taxon>
        <taxon>Papilionoidea</taxon>
        <taxon>Pieridae</taxon>
        <taxon>Pierinae</taxon>
        <taxon>Pieris</taxon>
    </lineage>
</organism>